<accession>A0A1G6GW04</accession>
<evidence type="ECO:0000256" key="16">
    <source>
        <dbReference type="ARBA" id="ARBA00049902"/>
    </source>
</evidence>
<keyword evidence="4" id="KW-1003">Cell membrane</keyword>
<evidence type="ECO:0000256" key="6">
    <source>
        <dbReference type="ARBA" id="ARBA00022670"/>
    </source>
</evidence>
<dbReference type="SUPFAM" id="SSF56601">
    <property type="entry name" value="beta-lactamase/transpeptidase-like"/>
    <property type="match status" value="1"/>
</dbReference>
<dbReference type="Pfam" id="PF00905">
    <property type="entry name" value="Transpeptidase"/>
    <property type="match status" value="1"/>
</dbReference>
<dbReference type="Proteomes" id="UP000242662">
    <property type="component" value="Unassembled WGS sequence"/>
</dbReference>
<feature type="transmembrane region" description="Helical" evidence="18">
    <location>
        <begin position="21"/>
        <end position="40"/>
    </location>
</feature>
<dbReference type="SUPFAM" id="SSF53955">
    <property type="entry name" value="Lysozyme-like"/>
    <property type="match status" value="1"/>
</dbReference>
<dbReference type="GO" id="GO:0030288">
    <property type="term" value="C:outer membrane-bounded periplasmic space"/>
    <property type="evidence" value="ECO:0007669"/>
    <property type="project" value="TreeGrafter"/>
</dbReference>
<gene>
    <name evidence="21" type="ORF">SAMN05421737_10279</name>
</gene>
<dbReference type="GO" id="GO:0009002">
    <property type="term" value="F:serine-type D-Ala-D-Ala carboxypeptidase activity"/>
    <property type="evidence" value="ECO:0007669"/>
    <property type="project" value="UniProtKB-EC"/>
</dbReference>
<feature type="domain" description="Penicillin-binding protein transpeptidase" evidence="19">
    <location>
        <begin position="323"/>
        <end position="598"/>
    </location>
</feature>
<keyword evidence="13" id="KW-0511">Multifunctional enzyme</keyword>
<dbReference type="GO" id="GO:0006508">
    <property type="term" value="P:proteolysis"/>
    <property type="evidence" value="ECO:0007669"/>
    <property type="project" value="UniProtKB-KW"/>
</dbReference>
<dbReference type="GO" id="GO:0008955">
    <property type="term" value="F:peptidoglycan glycosyltransferase activity"/>
    <property type="evidence" value="ECO:0007669"/>
    <property type="project" value="UniProtKB-EC"/>
</dbReference>
<evidence type="ECO:0000256" key="10">
    <source>
        <dbReference type="ARBA" id="ARBA00022960"/>
    </source>
</evidence>
<evidence type="ECO:0000313" key="22">
    <source>
        <dbReference type="Proteomes" id="UP000242662"/>
    </source>
</evidence>
<evidence type="ECO:0000256" key="4">
    <source>
        <dbReference type="ARBA" id="ARBA00022475"/>
    </source>
</evidence>
<dbReference type="NCBIfam" id="TIGR02074">
    <property type="entry name" value="PBP_1a_fam"/>
    <property type="match status" value="1"/>
</dbReference>
<evidence type="ECO:0000256" key="5">
    <source>
        <dbReference type="ARBA" id="ARBA00022645"/>
    </source>
</evidence>
<keyword evidence="5" id="KW-0121">Carboxypeptidase</keyword>
<dbReference type="InterPro" id="IPR050396">
    <property type="entry name" value="Glycosyltr_51/Transpeptidase"/>
</dbReference>
<comment type="catalytic activity">
    <reaction evidence="15">
        <text>Preferential cleavage: (Ac)2-L-Lys-D-Ala-|-D-Ala. Also transpeptidation of peptidyl-alanyl moieties that are N-acyl substituents of D-alanine.</text>
        <dbReference type="EC" id="3.4.16.4"/>
    </reaction>
</comment>
<dbReference type="PANTHER" id="PTHR32282">
    <property type="entry name" value="BINDING PROTEIN TRANSPEPTIDASE, PUTATIVE-RELATED"/>
    <property type="match status" value="1"/>
</dbReference>
<dbReference type="RefSeq" id="WP_245700997.1">
    <property type="nucleotide sequence ID" value="NZ_FMYM01000002.1"/>
</dbReference>
<dbReference type="Gene3D" id="1.10.3810.10">
    <property type="entry name" value="Biosynthetic peptidoglycan transglycosylase-like"/>
    <property type="match status" value="1"/>
</dbReference>
<keyword evidence="9" id="KW-0378">Hydrolase</keyword>
<reference evidence="22" key="1">
    <citation type="submission" date="2016-09" db="EMBL/GenBank/DDBJ databases">
        <authorList>
            <person name="Varghese N."/>
            <person name="Submissions S."/>
        </authorList>
    </citation>
    <scope>NUCLEOTIDE SEQUENCE [LARGE SCALE GENOMIC DNA]</scope>
    <source>
        <strain evidence="22">25nlg</strain>
    </source>
</reference>
<dbReference type="GO" id="GO:0008360">
    <property type="term" value="P:regulation of cell shape"/>
    <property type="evidence" value="ECO:0007669"/>
    <property type="project" value="UniProtKB-KW"/>
</dbReference>
<feature type="domain" description="Glycosyl transferase family 51" evidence="20">
    <location>
        <begin position="68"/>
        <end position="235"/>
    </location>
</feature>
<evidence type="ECO:0000259" key="20">
    <source>
        <dbReference type="Pfam" id="PF00912"/>
    </source>
</evidence>
<evidence type="ECO:0000256" key="7">
    <source>
        <dbReference type="ARBA" id="ARBA00022676"/>
    </source>
</evidence>
<dbReference type="AlphaFoldDB" id="A0A1G6GW04"/>
<name>A0A1G6GW04_9BACI</name>
<dbReference type="PANTHER" id="PTHR32282:SF11">
    <property type="entry name" value="PENICILLIN-BINDING PROTEIN 1B"/>
    <property type="match status" value="1"/>
</dbReference>
<keyword evidence="18" id="KW-1133">Transmembrane helix</keyword>
<evidence type="ECO:0000256" key="12">
    <source>
        <dbReference type="ARBA" id="ARBA00023136"/>
    </source>
</evidence>
<evidence type="ECO:0000256" key="8">
    <source>
        <dbReference type="ARBA" id="ARBA00022679"/>
    </source>
</evidence>
<evidence type="ECO:0000256" key="15">
    <source>
        <dbReference type="ARBA" id="ARBA00034000"/>
    </source>
</evidence>
<dbReference type="InterPro" id="IPR036950">
    <property type="entry name" value="PBP_transglycosylase"/>
</dbReference>
<comment type="similarity">
    <text evidence="2">In the C-terminal section; belongs to the transpeptidase family.</text>
</comment>
<feature type="region of interest" description="Disordered" evidence="17">
    <location>
        <begin position="646"/>
        <end position="667"/>
    </location>
</feature>
<dbReference type="InterPro" id="IPR001460">
    <property type="entry name" value="PCN-bd_Tpept"/>
</dbReference>
<dbReference type="InterPro" id="IPR012338">
    <property type="entry name" value="Beta-lactam/transpept-like"/>
</dbReference>
<evidence type="ECO:0000256" key="2">
    <source>
        <dbReference type="ARBA" id="ARBA00007090"/>
    </source>
</evidence>
<keyword evidence="11" id="KW-0573">Peptidoglycan synthesis</keyword>
<evidence type="ECO:0000256" key="3">
    <source>
        <dbReference type="ARBA" id="ARBA00007739"/>
    </source>
</evidence>
<keyword evidence="8" id="KW-0808">Transferase</keyword>
<dbReference type="EMBL" id="FMYM01000002">
    <property type="protein sequence ID" value="SDB86121.1"/>
    <property type="molecule type" value="Genomic_DNA"/>
</dbReference>
<organism evidence="21 22">
    <name type="scientific">Shouchella lonarensis</name>
    <dbReference type="NCBI Taxonomy" id="1464122"/>
    <lineage>
        <taxon>Bacteria</taxon>
        <taxon>Bacillati</taxon>
        <taxon>Bacillota</taxon>
        <taxon>Bacilli</taxon>
        <taxon>Bacillales</taxon>
        <taxon>Bacillaceae</taxon>
        <taxon>Shouchella</taxon>
    </lineage>
</organism>
<sequence length="700" mass="77598">MNIATRNKRRRFKKLYFFFRFSLIVTIALLLSLIVLLSYVRMQGPPPIDVTRTTEFLAADATLLVSGSTNSRKPISLEEMSPHIVDATVAIEDRRFYGHWGFDIKRIGGSILANIRTGSRSQGASTITQQYARNLYLTHEKTWLRKWNELLYSLRLEAHFSKEDILAGYLNTVYYGHGAYGIEAAAQHFFGKSAKDLSLAEAAMLAGVPKGPSYYSPLVDLEKAQDRQAIILASMVEMDFITEQEAQQAKEEPLNFVKEVSTAPQANAPYFLDHVKATLQANGQMDDTGTDHLTVHTTLDPNLQQEAESIIDHYMPDSDLQVALVAIDPRTAEVKAFVGGKDYAESPFNRATQAKRNPGSTMKPFLYYAALENGFTPVSTFLSEATSFTYDNNKTYAPRNFNDVYANDYITMLEAIAYSDNIYALKTHLSIGQDELVTLSDRLALGSFAEQPSLALGAQPVSILDMANAYTALANGGKLSEPVFIKKVVDENGKESFKQEAKFEEVLDEATTYVLTDMMKAVFEPSLNSYTSVTGGSVAKQLTHPTAGKSGSTPRDSWMVGYTPQLVTVVWTGYDKDKNINQAAEGHLAKRIWADFMEKAMADELTLPFTKPAGVTSVVIDPHTGLLATDACPGGRETSFLEGSAPVKSCENPEAAEDLQEEPDKKEDGFFKRLFKWFRIEDGVETPPQEHPVEGEVELQ</sequence>
<keyword evidence="14" id="KW-0961">Cell wall biogenesis/degradation</keyword>
<comment type="catalytic activity">
    <reaction evidence="16">
        <text>[GlcNAc-(1-&gt;4)-Mur2Ac(oyl-L-Ala-gamma-D-Glu-L-Lys-D-Ala-D-Ala)](n)-di-trans,octa-cis-undecaprenyl diphosphate + beta-D-GlcNAc-(1-&gt;4)-Mur2Ac(oyl-L-Ala-gamma-D-Glu-L-Lys-D-Ala-D-Ala)-di-trans,octa-cis-undecaprenyl diphosphate = [GlcNAc-(1-&gt;4)-Mur2Ac(oyl-L-Ala-gamma-D-Glu-L-Lys-D-Ala-D-Ala)](n+1)-di-trans,octa-cis-undecaprenyl diphosphate + di-trans,octa-cis-undecaprenyl diphosphate + H(+)</text>
        <dbReference type="Rhea" id="RHEA:23708"/>
        <dbReference type="Rhea" id="RHEA-COMP:9602"/>
        <dbReference type="Rhea" id="RHEA-COMP:9603"/>
        <dbReference type="ChEBI" id="CHEBI:15378"/>
        <dbReference type="ChEBI" id="CHEBI:58405"/>
        <dbReference type="ChEBI" id="CHEBI:60033"/>
        <dbReference type="ChEBI" id="CHEBI:78435"/>
        <dbReference type="EC" id="2.4.99.28"/>
    </reaction>
</comment>
<dbReference type="Gene3D" id="3.40.710.10">
    <property type="entry name" value="DD-peptidase/beta-lactamase superfamily"/>
    <property type="match status" value="1"/>
</dbReference>
<dbReference type="FunFam" id="1.10.3810.10:FF:000001">
    <property type="entry name" value="Penicillin-binding protein 1A"/>
    <property type="match status" value="1"/>
</dbReference>
<proteinExistence type="inferred from homology"/>
<dbReference type="InterPro" id="IPR001264">
    <property type="entry name" value="Glyco_trans_51"/>
</dbReference>
<dbReference type="STRING" id="1464122.SAMN05421737_10279"/>
<dbReference type="GO" id="GO:0005886">
    <property type="term" value="C:plasma membrane"/>
    <property type="evidence" value="ECO:0007669"/>
    <property type="project" value="UniProtKB-SubCell"/>
</dbReference>
<dbReference type="Pfam" id="PF00912">
    <property type="entry name" value="Transgly"/>
    <property type="match status" value="1"/>
</dbReference>
<evidence type="ECO:0000256" key="17">
    <source>
        <dbReference type="SAM" id="MobiDB-lite"/>
    </source>
</evidence>
<evidence type="ECO:0000256" key="1">
    <source>
        <dbReference type="ARBA" id="ARBA00004236"/>
    </source>
</evidence>
<evidence type="ECO:0000256" key="9">
    <source>
        <dbReference type="ARBA" id="ARBA00022801"/>
    </source>
</evidence>
<keyword evidence="18" id="KW-0812">Transmembrane</keyword>
<evidence type="ECO:0000259" key="19">
    <source>
        <dbReference type="Pfam" id="PF00905"/>
    </source>
</evidence>
<evidence type="ECO:0000256" key="11">
    <source>
        <dbReference type="ARBA" id="ARBA00022984"/>
    </source>
</evidence>
<keyword evidence="10" id="KW-0133">Cell shape</keyword>
<evidence type="ECO:0000256" key="13">
    <source>
        <dbReference type="ARBA" id="ARBA00023268"/>
    </source>
</evidence>
<dbReference type="GO" id="GO:0008658">
    <property type="term" value="F:penicillin binding"/>
    <property type="evidence" value="ECO:0007669"/>
    <property type="project" value="InterPro"/>
</dbReference>
<evidence type="ECO:0000256" key="14">
    <source>
        <dbReference type="ARBA" id="ARBA00023316"/>
    </source>
</evidence>
<keyword evidence="6" id="KW-0645">Protease</keyword>
<dbReference type="GO" id="GO:0009252">
    <property type="term" value="P:peptidoglycan biosynthetic process"/>
    <property type="evidence" value="ECO:0007669"/>
    <property type="project" value="UniProtKB-KW"/>
</dbReference>
<keyword evidence="12 18" id="KW-0472">Membrane</keyword>
<comment type="subcellular location">
    <subcellularLocation>
        <location evidence="1">Cell membrane</location>
    </subcellularLocation>
</comment>
<comment type="similarity">
    <text evidence="3">In the N-terminal section; belongs to the glycosyltransferase 51 family.</text>
</comment>
<dbReference type="InterPro" id="IPR023346">
    <property type="entry name" value="Lysozyme-like_dom_sf"/>
</dbReference>
<keyword evidence="7" id="KW-0328">Glycosyltransferase</keyword>
<keyword evidence="22" id="KW-1185">Reference proteome</keyword>
<protein>
    <submittedName>
        <fullName evidence="21">Penicillin-binding protein, 1A family</fullName>
    </submittedName>
</protein>
<evidence type="ECO:0000313" key="21">
    <source>
        <dbReference type="EMBL" id="SDB86121.1"/>
    </source>
</evidence>
<dbReference type="GO" id="GO:0071555">
    <property type="term" value="P:cell wall organization"/>
    <property type="evidence" value="ECO:0007669"/>
    <property type="project" value="UniProtKB-KW"/>
</dbReference>
<evidence type="ECO:0000256" key="18">
    <source>
        <dbReference type="SAM" id="Phobius"/>
    </source>
</evidence>